<dbReference type="SUPFAM" id="SSF48371">
    <property type="entry name" value="ARM repeat"/>
    <property type="match status" value="1"/>
</dbReference>
<proteinExistence type="inferred from homology"/>
<evidence type="ECO:0000259" key="5">
    <source>
        <dbReference type="Pfam" id="PF25151"/>
    </source>
</evidence>
<reference evidence="6" key="1">
    <citation type="submission" date="2021-02" db="EMBL/GenBank/DDBJ databases">
        <authorList>
            <person name="Nowell W R."/>
        </authorList>
    </citation>
    <scope>NUCLEOTIDE SEQUENCE</scope>
</reference>
<comment type="similarity">
    <text evidence="1">Belongs to the THADA family.</text>
</comment>
<keyword evidence="2" id="KW-0819">tRNA processing</keyword>
<dbReference type="Proteomes" id="UP000663829">
    <property type="component" value="Unassembled WGS sequence"/>
</dbReference>
<evidence type="ECO:0000256" key="3">
    <source>
        <dbReference type="ARBA" id="ARBA00035698"/>
    </source>
</evidence>
<protein>
    <recommendedName>
        <fullName evidence="3">tRNA (32-2'-O)-methyltransferase regulator THADA</fullName>
    </recommendedName>
</protein>
<dbReference type="InterPro" id="IPR051954">
    <property type="entry name" value="tRNA_methyltransferase_THADA"/>
</dbReference>
<dbReference type="Pfam" id="PF10350">
    <property type="entry name" value="DUF2428"/>
    <property type="match status" value="1"/>
</dbReference>
<dbReference type="GO" id="GO:0030488">
    <property type="term" value="P:tRNA methylation"/>
    <property type="evidence" value="ECO:0007669"/>
    <property type="project" value="TreeGrafter"/>
</dbReference>
<name>A0A814LTH0_9BILA</name>
<sequence>NNVDRCKQLFDVTLRLLSSVQPPETATGSVLLQCFAQLPLDLSPIIEITSDHQTENNNLYWLIEHVRKRLEQEINFARVNLLNASAQGPMYGCLSGINALLSLFISEKSKTVNIDQWRLLFGNLILHGLDIAKITGPIVSASAPEGMFPMELTDCKNYLYFVGLVPMFDFIFIVSDNLNENDESSNVTSQMLLVCCWRTIKEISLLFSKIAQIGIPYIENEHNWLYVNIEQTQTICNYFMEQLLKSRHCGAFELAYQGFLIVCERLWSSMCPSLCQLPVEWIEDGLKMVQENSLYKDKLCLTRRSGGLPFYLQSILTNEPLTDNVQQQRKYVGKLMETLIEIIDNDSDTIGDDQQENSRKIHAYNTLRSFYRNTRFSNDVMPYVEQGLLISVRGFTSEIWMIRNCATLLLSAILLRIFGPARIKDDLSKKNSMTSREFFNKYPSLFKLFIEELNIGTSNPNESLSTRLFAILLILRRLYPSPLDGFDCTVTLDQLIPYVIKCQESPIFRIRENSSKALLGIIRRDLYGEAVSEQIQILSKHGRSIKQNKLHGALLQINGILLLMAKNNVDFTLTNMKDILEPLQWCIKENPCPLTQCCYLEFLYNLYKLHPNNNQLQTYLHQNTMHLLKSPPSPTRLAADQLTSVLTKVYLSIFNNENSELLFDYIKRTDTELSFVEILLQAPTKCLTLSVFQQNLIKYCCHMLTQMNLFNEQLYTSLCLLLSNINDEHYSPQEYAAVVYKIIHNMLKLRRTMSLSSSFTLIGKLLPLCTKTVNVEDVYARIFDYIDDDEEVDDELLCAILSLLKDAHGVLHSDSNYGMYCVDGTTDTVHTNGNEVSTVDCDLDLKCRRQWPSSDGYNNVFVSRNEDVDHYSLLYGDHLLDIIDQYLETYKDASSCLINDLHVYTQKVYDQSQELVGILRLAYEKLNYTNRSHIRLYLLIKYLKIMEKHGLCNTNVDMLVKTIPQYWLTKSLRNLLSLQ</sequence>
<evidence type="ECO:0000256" key="1">
    <source>
        <dbReference type="ARBA" id="ARBA00010409"/>
    </source>
</evidence>
<feature type="domain" description="DUF2428" evidence="4">
    <location>
        <begin position="124"/>
        <end position="400"/>
    </location>
</feature>
<comment type="caution">
    <text evidence="6">The sequence shown here is derived from an EMBL/GenBank/DDBJ whole genome shotgun (WGS) entry which is preliminary data.</text>
</comment>
<evidence type="ECO:0000256" key="2">
    <source>
        <dbReference type="ARBA" id="ARBA00022694"/>
    </source>
</evidence>
<keyword evidence="8" id="KW-1185">Reference proteome</keyword>
<feature type="non-terminal residue" evidence="6">
    <location>
        <position position="1"/>
    </location>
</feature>
<dbReference type="AlphaFoldDB" id="A0A814LTH0"/>
<dbReference type="GO" id="GO:0005829">
    <property type="term" value="C:cytosol"/>
    <property type="evidence" value="ECO:0007669"/>
    <property type="project" value="TreeGrafter"/>
</dbReference>
<evidence type="ECO:0000259" key="4">
    <source>
        <dbReference type="Pfam" id="PF10350"/>
    </source>
</evidence>
<accession>A0A814LTH0</accession>
<gene>
    <name evidence="6" type="ORF">GPM918_LOCUS17130</name>
    <name evidence="7" type="ORF">SRO942_LOCUS17131</name>
</gene>
<dbReference type="InterPro" id="IPR019442">
    <property type="entry name" value="THADA/TRM732_DUF2428"/>
</dbReference>
<dbReference type="PANTHER" id="PTHR14387">
    <property type="entry name" value="THADA/DEATH RECEPTOR INTERACTING PROTEIN"/>
    <property type="match status" value="1"/>
</dbReference>
<dbReference type="EMBL" id="CAJNOQ010004645">
    <property type="protein sequence ID" value="CAF1068116.1"/>
    <property type="molecule type" value="Genomic_DNA"/>
</dbReference>
<dbReference type="OrthoDB" id="73997at2759"/>
<organism evidence="6 8">
    <name type="scientific">Didymodactylos carnosus</name>
    <dbReference type="NCBI Taxonomy" id="1234261"/>
    <lineage>
        <taxon>Eukaryota</taxon>
        <taxon>Metazoa</taxon>
        <taxon>Spiralia</taxon>
        <taxon>Gnathifera</taxon>
        <taxon>Rotifera</taxon>
        <taxon>Eurotatoria</taxon>
        <taxon>Bdelloidea</taxon>
        <taxon>Philodinida</taxon>
        <taxon>Philodinidae</taxon>
        <taxon>Didymodactylos</taxon>
    </lineage>
</organism>
<evidence type="ECO:0000313" key="8">
    <source>
        <dbReference type="Proteomes" id="UP000663829"/>
    </source>
</evidence>
<dbReference type="Proteomes" id="UP000681722">
    <property type="component" value="Unassembled WGS sequence"/>
</dbReference>
<evidence type="ECO:0000313" key="7">
    <source>
        <dbReference type="EMBL" id="CAF3835563.1"/>
    </source>
</evidence>
<dbReference type="InterPro" id="IPR056842">
    <property type="entry name" value="THADA-like_TPR_C"/>
</dbReference>
<dbReference type="Pfam" id="PF25151">
    <property type="entry name" value="TPR_Trm732_C"/>
    <property type="match status" value="1"/>
</dbReference>
<feature type="domain" description="tRNA (32-2'-O)-methyltransferase regulator THADA-like C-terminal TPR repeats region" evidence="5">
    <location>
        <begin position="403"/>
        <end position="558"/>
    </location>
</feature>
<evidence type="ECO:0000313" key="6">
    <source>
        <dbReference type="EMBL" id="CAF1068116.1"/>
    </source>
</evidence>
<dbReference type="EMBL" id="CAJOBC010004646">
    <property type="protein sequence ID" value="CAF3835563.1"/>
    <property type="molecule type" value="Genomic_DNA"/>
</dbReference>
<dbReference type="PANTHER" id="PTHR14387:SF7">
    <property type="entry name" value="THYROID ADENOMA-ASSOCIATED PROTEIN"/>
    <property type="match status" value="1"/>
</dbReference>
<dbReference type="InterPro" id="IPR016024">
    <property type="entry name" value="ARM-type_fold"/>
</dbReference>